<dbReference type="InterPro" id="IPR000515">
    <property type="entry name" value="MetI-like"/>
</dbReference>
<dbReference type="GO" id="GO:0055085">
    <property type="term" value="P:transmembrane transport"/>
    <property type="evidence" value="ECO:0007669"/>
    <property type="project" value="InterPro"/>
</dbReference>
<feature type="domain" description="ABC transmembrane type-1" evidence="6">
    <location>
        <begin position="76"/>
        <end position="275"/>
    </location>
</feature>
<dbReference type="PANTHER" id="PTHR43496">
    <property type="entry name" value="PROTEIN LPLB"/>
    <property type="match status" value="1"/>
</dbReference>
<dbReference type="Pfam" id="PF00528">
    <property type="entry name" value="BPD_transp_1"/>
    <property type="match status" value="2"/>
</dbReference>
<keyword evidence="4 5" id="KW-0472">Membrane</keyword>
<feature type="transmembrane region" description="Helical" evidence="5">
    <location>
        <begin position="359"/>
        <end position="380"/>
    </location>
</feature>
<dbReference type="Gene3D" id="1.10.3720.10">
    <property type="entry name" value="MetI-like"/>
    <property type="match status" value="2"/>
</dbReference>
<evidence type="ECO:0000313" key="8">
    <source>
        <dbReference type="Proteomes" id="UP000265768"/>
    </source>
</evidence>
<dbReference type="InterPro" id="IPR035906">
    <property type="entry name" value="MetI-like_sf"/>
</dbReference>
<feature type="transmembrane region" description="Helical" evidence="5">
    <location>
        <begin position="481"/>
        <end position="503"/>
    </location>
</feature>
<keyword evidence="8" id="KW-1185">Reference proteome</keyword>
<dbReference type="OrthoDB" id="6496035at2"/>
<dbReference type="CDD" id="cd06261">
    <property type="entry name" value="TM_PBP2"/>
    <property type="match status" value="2"/>
</dbReference>
<sequence>MTAVAPRPPRVRPAPPGRASRAARRLVREPVTLAVTLFIAAVLIVFVLWPTVNVFLRPDAEHWSRFLGSARMWDVARNTAVMTLLSTVSATALGFLFAYALSRPDIPGKPFFRIMSVLPLVSPPFVIGLSLILLFGRRGLVTYELLGLNLDVYGLPGLWAVQTMAYYPVAVLVLTGVLRRQSPALEWAGRDLGHGWWGIFRTVTLPLAVPGLASAGLLVGMYVLADFGNPLLVAGSYRVLAVEAYHQVVGTFDLGMAAVLCVALLVPTGLFFWLQRAWLERRSYVTVTGKESTLDPVPTPAPVRGTLFGLLCVVSGFMLLTYASVFAGALTKTWGVNWTLTLQHFEYTLLRAGDLTNSTLYAVVAGFACAVFAVLAAFFIQRRPLVGRGAMDMLAVLPGALPGTMIGIAWLITFHTGPLAITGTALIVVLMMTVRTLPVGYRSGVSALQQIGPSLDESAQDLGSGSLRTFRTVMLPLMRTAFTAAFIYAFVKSINTLSAVIFLVSPGSQLASVSIMGLAEHGYWGEATALAAGLMLVTFAALALFRLLTGGRVKLFEL</sequence>
<comment type="caution">
    <text evidence="7">The sequence shown here is derived from an EMBL/GenBank/DDBJ whole genome shotgun (WGS) entry which is preliminary data.</text>
</comment>
<feature type="transmembrane region" description="Helical" evidence="5">
    <location>
        <begin position="523"/>
        <end position="545"/>
    </location>
</feature>
<feature type="transmembrane region" description="Helical" evidence="5">
    <location>
        <begin position="419"/>
        <end position="437"/>
    </location>
</feature>
<dbReference type="AlphaFoldDB" id="A0A3A4BD08"/>
<evidence type="ECO:0000256" key="1">
    <source>
        <dbReference type="ARBA" id="ARBA00004141"/>
    </source>
</evidence>
<proteinExistence type="inferred from homology"/>
<comment type="similarity">
    <text evidence="5">Belongs to the binding-protein-dependent transport system permease family.</text>
</comment>
<dbReference type="PROSITE" id="PS50928">
    <property type="entry name" value="ABC_TM1"/>
    <property type="match status" value="2"/>
</dbReference>
<keyword evidence="2 5" id="KW-0812">Transmembrane</keyword>
<evidence type="ECO:0000313" key="7">
    <source>
        <dbReference type="EMBL" id="RJL35986.1"/>
    </source>
</evidence>
<dbReference type="EMBL" id="QZEY01000001">
    <property type="protein sequence ID" value="RJL35986.1"/>
    <property type="molecule type" value="Genomic_DNA"/>
</dbReference>
<feature type="transmembrane region" description="Helical" evidence="5">
    <location>
        <begin position="307"/>
        <end position="330"/>
    </location>
</feature>
<accession>A0A3A4BD08</accession>
<evidence type="ECO:0000259" key="6">
    <source>
        <dbReference type="PROSITE" id="PS50928"/>
    </source>
</evidence>
<keyword evidence="3 5" id="KW-1133">Transmembrane helix</keyword>
<organism evidence="7 8">
    <name type="scientific">Bailinhaonella thermotolerans</name>
    <dbReference type="NCBI Taxonomy" id="1070861"/>
    <lineage>
        <taxon>Bacteria</taxon>
        <taxon>Bacillati</taxon>
        <taxon>Actinomycetota</taxon>
        <taxon>Actinomycetes</taxon>
        <taxon>Streptosporangiales</taxon>
        <taxon>Streptosporangiaceae</taxon>
        <taxon>Bailinhaonella</taxon>
    </lineage>
</organism>
<name>A0A3A4BD08_9ACTN</name>
<evidence type="ECO:0000256" key="4">
    <source>
        <dbReference type="ARBA" id="ARBA00023136"/>
    </source>
</evidence>
<keyword evidence="5" id="KW-0813">Transport</keyword>
<feature type="transmembrane region" description="Helical" evidence="5">
    <location>
        <begin position="156"/>
        <end position="178"/>
    </location>
</feature>
<evidence type="ECO:0000256" key="5">
    <source>
        <dbReference type="RuleBase" id="RU363032"/>
    </source>
</evidence>
<feature type="transmembrane region" description="Helical" evidence="5">
    <location>
        <begin position="114"/>
        <end position="136"/>
    </location>
</feature>
<dbReference type="RefSeq" id="WP_119924960.1">
    <property type="nucleotide sequence ID" value="NZ_QZEY01000001.1"/>
</dbReference>
<feature type="transmembrane region" description="Helical" evidence="5">
    <location>
        <begin position="392"/>
        <end position="413"/>
    </location>
</feature>
<evidence type="ECO:0000256" key="2">
    <source>
        <dbReference type="ARBA" id="ARBA00022692"/>
    </source>
</evidence>
<feature type="transmembrane region" description="Helical" evidence="5">
    <location>
        <begin position="31"/>
        <end position="49"/>
    </location>
</feature>
<reference evidence="7 8" key="1">
    <citation type="submission" date="2018-09" db="EMBL/GenBank/DDBJ databases">
        <title>YIM 75507 draft genome.</title>
        <authorList>
            <person name="Tang S."/>
            <person name="Feng Y."/>
        </authorList>
    </citation>
    <scope>NUCLEOTIDE SEQUENCE [LARGE SCALE GENOMIC DNA]</scope>
    <source>
        <strain evidence="7 8">YIM 75507</strain>
    </source>
</reference>
<dbReference type="PANTHER" id="PTHR43496:SF1">
    <property type="entry name" value="POLYGALACTURONAN_RHAMNOGALACTURONAN TRANSPORT SYSTEM PERMEASE PROTEIN YTEP"/>
    <property type="match status" value="1"/>
</dbReference>
<feature type="transmembrane region" description="Helical" evidence="5">
    <location>
        <begin position="199"/>
        <end position="225"/>
    </location>
</feature>
<evidence type="ECO:0000256" key="3">
    <source>
        <dbReference type="ARBA" id="ARBA00022989"/>
    </source>
</evidence>
<feature type="transmembrane region" description="Helical" evidence="5">
    <location>
        <begin position="80"/>
        <end position="102"/>
    </location>
</feature>
<dbReference type="Proteomes" id="UP000265768">
    <property type="component" value="Unassembled WGS sequence"/>
</dbReference>
<dbReference type="SUPFAM" id="SSF161098">
    <property type="entry name" value="MetI-like"/>
    <property type="match status" value="2"/>
</dbReference>
<feature type="domain" description="ABC transmembrane type-1" evidence="6">
    <location>
        <begin position="355"/>
        <end position="545"/>
    </location>
</feature>
<feature type="transmembrane region" description="Helical" evidence="5">
    <location>
        <begin position="254"/>
        <end position="274"/>
    </location>
</feature>
<gene>
    <name evidence="7" type="ORF">D5H75_04290</name>
</gene>
<comment type="subcellular location">
    <subcellularLocation>
        <location evidence="5">Cell membrane</location>
        <topology evidence="5">Multi-pass membrane protein</topology>
    </subcellularLocation>
    <subcellularLocation>
        <location evidence="1">Membrane</location>
        <topology evidence="1">Multi-pass membrane protein</topology>
    </subcellularLocation>
</comment>
<dbReference type="GO" id="GO:0005886">
    <property type="term" value="C:plasma membrane"/>
    <property type="evidence" value="ECO:0007669"/>
    <property type="project" value="UniProtKB-SubCell"/>
</dbReference>
<protein>
    <submittedName>
        <fullName evidence="7">Iron ABC transporter permease</fullName>
    </submittedName>
</protein>